<protein>
    <submittedName>
        <fullName evidence="1">Uncharacterized protein</fullName>
    </submittedName>
</protein>
<dbReference type="EMBL" id="JBBGZW010000001">
    <property type="protein sequence ID" value="MEJ5047325.1"/>
    <property type="molecule type" value="Genomic_DNA"/>
</dbReference>
<dbReference type="Proteomes" id="UP001362100">
    <property type="component" value="Unassembled WGS sequence"/>
</dbReference>
<keyword evidence="2" id="KW-1185">Reference proteome</keyword>
<reference evidence="1 2" key="1">
    <citation type="submission" date="2023-12" db="EMBL/GenBank/DDBJ databases">
        <title>Gut-associated functions are favored during microbiome assembly across C. elegans life.</title>
        <authorList>
            <person name="Zimmermann J."/>
        </authorList>
    </citation>
    <scope>NUCLEOTIDE SEQUENCE [LARGE SCALE GENOMIC DNA]</scope>
    <source>
        <strain evidence="1 2">BIGb0393</strain>
    </source>
</reference>
<accession>A0ABU8PYX5</accession>
<gene>
    <name evidence="1" type="ORF">WH298_19265</name>
</gene>
<dbReference type="RefSeq" id="WP_049853491.1">
    <property type="nucleotide sequence ID" value="NZ_JACAWY010000001.1"/>
</dbReference>
<name>A0ABU8PYX5_9GAMM</name>
<evidence type="ECO:0000313" key="1">
    <source>
        <dbReference type="EMBL" id="MEJ5047325.1"/>
    </source>
</evidence>
<comment type="caution">
    <text evidence="1">The sequence shown here is derived from an EMBL/GenBank/DDBJ whole genome shotgun (WGS) entry which is preliminary data.</text>
</comment>
<proteinExistence type="predicted"/>
<sequence length="93" mass="10641">MNRSYDELMKDRMIGEALLALLEDGIAISPVALIAKLEFMAETEEESYKKAACQYALTEIRSHSVRTNKLSIERDFGDATFSHQNYARDDKKH</sequence>
<evidence type="ECO:0000313" key="2">
    <source>
        <dbReference type="Proteomes" id="UP001362100"/>
    </source>
</evidence>
<organism evidence="1 2">
    <name type="scientific">Pantoea nemavictus</name>
    <dbReference type="NCBI Taxonomy" id="2726955"/>
    <lineage>
        <taxon>Bacteria</taxon>
        <taxon>Pseudomonadati</taxon>
        <taxon>Pseudomonadota</taxon>
        <taxon>Gammaproteobacteria</taxon>
        <taxon>Enterobacterales</taxon>
        <taxon>Erwiniaceae</taxon>
        <taxon>Pantoea</taxon>
    </lineage>
</organism>